<dbReference type="RefSeq" id="WP_209360004.1">
    <property type="nucleotide sequence ID" value="NZ_JAGISH010000003.1"/>
</dbReference>
<evidence type="ECO:0000313" key="3">
    <source>
        <dbReference type="Proteomes" id="UP000675940"/>
    </source>
</evidence>
<comment type="caution">
    <text evidence="2">The sequence shown here is derived from an EMBL/GenBank/DDBJ whole genome shotgun (WGS) entry which is preliminary data.</text>
</comment>
<dbReference type="SMART" id="SM00953">
    <property type="entry name" value="RES"/>
    <property type="match status" value="1"/>
</dbReference>
<dbReference type="EMBL" id="JAGISH010000003">
    <property type="protein sequence ID" value="MBP0482137.1"/>
    <property type="molecule type" value="Genomic_DNA"/>
</dbReference>
<keyword evidence="3" id="KW-1185">Reference proteome</keyword>
<evidence type="ECO:0000313" key="2">
    <source>
        <dbReference type="EMBL" id="MBP0482137.1"/>
    </source>
</evidence>
<dbReference type="InterPro" id="IPR014914">
    <property type="entry name" value="RES_dom"/>
</dbReference>
<dbReference type="Pfam" id="PF08808">
    <property type="entry name" value="RES"/>
    <property type="match status" value="1"/>
</dbReference>
<dbReference type="AlphaFoldDB" id="A0A940MNQ8"/>
<evidence type="ECO:0000259" key="1">
    <source>
        <dbReference type="SMART" id="SM00953"/>
    </source>
</evidence>
<name>A0A940MNQ8_9RHOB</name>
<protein>
    <submittedName>
        <fullName evidence="2">RES family NAD+ phosphorylase</fullName>
    </submittedName>
</protein>
<gene>
    <name evidence="2" type="ORF">J5474_06485</name>
</gene>
<feature type="domain" description="RES" evidence="1">
    <location>
        <begin position="24"/>
        <end position="158"/>
    </location>
</feature>
<sequence>MTLENGRYSGRLYRALNPVYARDPLSGRGAERFGGRFNAQGVAALYTALDPVTALREANQVGDLQPTTLVSYRGEVGPVFDTRDAAALAGQGLTPDALADPGWRIAMLDRRPVPTQDFATRLIAAGYAGLLVRSFAAGARGLNMVLWDWPALSVIDDEDRLR</sequence>
<proteinExistence type="predicted"/>
<dbReference type="Proteomes" id="UP000675940">
    <property type="component" value="Unassembled WGS sequence"/>
</dbReference>
<reference evidence="2" key="1">
    <citation type="submission" date="2021-03" db="EMBL/GenBank/DDBJ databases">
        <title>Sagittula salina sp. nov. strain M10.9X isolated from the marine waste.</title>
        <authorList>
            <person name="Satari L."/>
            <person name="Molina-Menor E."/>
            <person name="Vidal-Verdu A."/>
            <person name="Pascual J."/>
            <person name="Pereto J."/>
            <person name="Porcar M."/>
        </authorList>
    </citation>
    <scope>NUCLEOTIDE SEQUENCE</scope>
    <source>
        <strain evidence="2">M10.9X</strain>
    </source>
</reference>
<accession>A0A940MNQ8</accession>
<organism evidence="2 3">
    <name type="scientific">Sagittula salina</name>
    <dbReference type="NCBI Taxonomy" id="2820268"/>
    <lineage>
        <taxon>Bacteria</taxon>
        <taxon>Pseudomonadati</taxon>
        <taxon>Pseudomonadota</taxon>
        <taxon>Alphaproteobacteria</taxon>
        <taxon>Rhodobacterales</taxon>
        <taxon>Roseobacteraceae</taxon>
        <taxon>Sagittula</taxon>
    </lineage>
</organism>